<keyword evidence="1" id="KW-0328">Glycosyltransferase</keyword>
<keyword evidence="2 6" id="KW-0808">Transferase</keyword>
<dbReference type="InterPro" id="IPR011910">
    <property type="entry name" value="RfaF"/>
</dbReference>
<dbReference type="GO" id="GO:0008713">
    <property type="term" value="F:ADP-heptose-lipopolysaccharide heptosyltransferase activity"/>
    <property type="evidence" value="ECO:0007669"/>
    <property type="project" value="UniProtKB-EC"/>
</dbReference>
<gene>
    <name evidence="6" type="primary">rfaF_2</name>
    <name evidence="6" type="ORF">Pla110_29550</name>
</gene>
<dbReference type="InterPro" id="IPR051199">
    <property type="entry name" value="LPS_LOS_Heptosyltrfase"/>
</dbReference>
<evidence type="ECO:0000313" key="7">
    <source>
        <dbReference type="Proteomes" id="UP000317178"/>
    </source>
</evidence>
<dbReference type="AlphaFoldDB" id="A0A518CPQ9"/>
<dbReference type="InterPro" id="IPR002201">
    <property type="entry name" value="Glyco_trans_9"/>
</dbReference>
<dbReference type="Proteomes" id="UP000317178">
    <property type="component" value="Chromosome"/>
</dbReference>
<comment type="similarity">
    <text evidence="3">Belongs to the glycosyltransferase 9 family.</text>
</comment>
<evidence type="ECO:0000256" key="3">
    <source>
        <dbReference type="ARBA" id="ARBA00043995"/>
    </source>
</evidence>
<dbReference type="KEGG" id="plon:Pla110_29550"/>
<evidence type="ECO:0000256" key="2">
    <source>
        <dbReference type="ARBA" id="ARBA00022679"/>
    </source>
</evidence>
<evidence type="ECO:0000256" key="1">
    <source>
        <dbReference type="ARBA" id="ARBA00022676"/>
    </source>
</evidence>
<dbReference type="GO" id="GO:0009244">
    <property type="term" value="P:lipopolysaccharide core region biosynthetic process"/>
    <property type="evidence" value="ECO:0007669"/>
    <property type="project" value="TreeGrafter"/>
</dbReference>
<dbReference type="Pfam" id="PF01075">
    <property type="entry name" value="Glyco_transf_9"/>
    <property type="match status" value="1"/>
</dbReference>
<organism evidence="6 7">
    <name type="scientific">Polystyrenella longa</name>
    <dbReference type="NCBI Taxonomy" id="2528007"/>
    <lineage>
        <taxon>Bacteria</taxon>
        <taxon>Pseudomonadati</taxon>
        <taxon>Planctomycetota</taxon>
        <taxon>Planctomycetia</taxon>
        <taxon>Planctomycetales</taxon>
        <taxon>Planctomycetaceae</taxon>
        <taxon>Polystyrenella</taxon>
    </lineage>
</organism>
<comment type="catalytic activity">
    <reaction evidence="5">
        <text>an L-alpha-D-Hep-(1-&gt;5)-[alpha-Kdo-(2-&gt;4)]-alpha-Kdo-(2-&gt;6)-lipid A + ADP-L-glycero-beta-D-manno-heptose = an L-alpha-D-Hep-(1-&gt;3)-L-alpha-D-Hep-(1-&gt;5)-[alpha-Kdo-(2-&gt;4)]-alpha-Kdo-(2-&gt;6)-lipid A + ADP + H(+)</text>
        <dbReference type="Rhea" id="RHEA:74071"/>
        <dbReference type="ChEBI" id="CHEBI:15378"/>
        <dbReference type="ChEBI" id="CHEBI:61506"/>
        <dbReference type="ChEBI" id="CHEBI:193068"/>
        <dbReference type="ChEBI" id="CHEBI:193069"/>
        <dbReference type="ChEBI" id="CHEBI:456216"/>
        <dbReference type="EC" id="2.4.99.24"/>
    </reaction>
</comment>
<dbReference type="NCBIfam" id="TIGR02195">
    <property type="entry name" value="heptsyl_trn_II"/>
    <property type="match status" value="1"/>
</dbReference>
<dbReference type="OrthoDB" id="9768048at2"/>
<evidence type="ECO:0000313" key="6">
    <source>
        <dbReference type="EMBL" id="QDU81216.1"/>
    </source>
</evidence>
<reference evidence="6 7" key="1">
    <citation type="submission" date="2019-02" db="EMBL/GenBank/DDBJ databases">
        <title>Deep-cultivation of Planctomycetes and their phenomic and genomic characterization uncovers novel biology.</title>
        <authorList>
            <person name="Wiegand S."/>
            <person name="Jogler M."/>
            <person name="Boedeker C."/>
            <person name="Pinto D."/>
            <person name="Vollmers J."/>
            <person name="Rivas-Marin E."/>
            <person name="Kohn T."/>
            <person name="Peeters S.H."/>
            <person name="Heuer A."/>
            <person name="Rast P."/>
            <person name="Oberbeckmann S."/>
            <person name="Bunk B."/>
            <person name="Jeske O."/>
            <person name="Meyerdierks A."/>
            <person name="Storesund J.E."/>
            <person name="Kallscheuer N."/>
            <person name="Luecker S."/>
            <person name="Lage O.M."/>
            <person name="Pohl T."/>
            <person name="Merkel B.J."/>
            <person name="Hornburger P."/>
            <person name="Mueller R.-W."/>
            <person name="Bruemmer F."/>
            <person name="Labrenz M."/>
            <person name="Spormann A.M."/>
            <person name="Op den Camp H."/>
            <person name="Overmann J."/>
            <person name="Amann R."/>
            <person name="Jetten M.S.M."/>
            <person name="Mascher T."/>
            <person name="Medema M.H."/>
            <person name="Devos D.P."/>
            <person name="Kaster A.-K."/>
            <person name="Ovreas L."/>
            <person name="Rohde M."/>
            <person name="Galperin M.Y."/>
            <person name="Jogler C."/>
        </authorList>
    </citation>
    <scope>NUCLEOTIDE SEQUENCE [LARGE SCALE GENOMIC DNA]</scope>
    <source>
        <strain evidence="6 7">Pla110</strain>
    </source>
</reference>
<evidence type="ECO:0000256" key="4">
    <source>
        <dbReference type="ARBA" id="ARBA00044042"/>
    </source>
</evidence>
<evidence type="ECO:0000256" key="5">
    <source>
        <dbReference type="ARBA" id="ARBA00047503"/>
    </source>
</evidence>
<dbReference type="GO" id="GO:0005829">
    <property type="term" value="C:cytosol"/>
    <property type="evidence" value="ECO:0007669"/>
    <property type="project" value="TreeGrafter"/>
</dbReference>
<dbReference type="EC" id="2.4.99.24" evidence="4"/>
<dbReference type="EMBL" id="CP036281">
    <property type="protein sequence ID" value="QDU81216.1"/>
    <property type="molecule type" value="Genomic_DNA"/>
</dbReference>
<keyword evidence="7" id="KW-1185">Reference proteome</keyword>
<dbReference type="PANTHER" id="PTHR30160:SF7">
    <property type="entry name" value="ADP-HEPTOSE--LPS HEPTOSYLTRANSFERASE 2"/>
    <property type="match status" value="1"/>
</dbReference>
<sequence length="351" mass="39293">MKIALFLPNWIGDAVMATPAIRAIREHYLDAEIFGIMRPYVGQVLEGLDLVDRTLLYSPRTRNPELKAWNLSQELRSEKIDIAVLFPNSLRTAAMAWLSGASRRVGFSRDLRGWLLTDRLQPLSRKVPNPVVDEYLRLAEHLGCTQLTRQTELAVTSADEDAIEMFWRKQGSVLHNKGTICINSGGAFGAAKDWPKEYFAELARKLAVEQNKTILVLCGPSEVDNAREIVRQADHPQVITLAGEKLSLGLTKAAIRESELLITTDSGPRHFAQPFNVPVVSLYGPTHIAWSDTYYDKGINLQKEVDCGPCQKRDCPLGHHRCMTGMKVETVYQTVVSLWEQGQSGQVRRAA</sequence>
<accession>A0A518CPQ9</accession>
<dbReference type="Gene3D" id="3.40.50.2000">
    <property type="entry name" value="Glycogen Phosphorylase B"/>
    <property type="match status" value="2"/>
</dbReference>
<dbReference type="SUPFAM" id="SSF53756">
    <property type="entry name" value="UDP-Glycosyltransferase/glycogen phosphorylase"/>
    <property type="match status" value="1"/>
</dbReference>
<dbReference type="CDD" id="cd03789">
    <property type="entry name" value="GT9_LPS_heptosyltransferase"/>
    <property type="match status" value="1"/>
</dbReference>
<protein>
    <recommendedName>
        <fullName evidence="4">lipopolysaccharide heptosyltransferase II</fullName>
        <ecNumber evidence="4">2.4.99.24</ecNumber>
    </recommendedName>
</protein>
<dbReference type="RefSeq" id="WP_144996419.1">
    <property type="nucleotide sequence ID" value="NZ_CP036281.1"/>
</dbReference>
<name>A0A518CPQ9_9PLAN</name>
<dbReference type="PANTHER" id="PTHR30160">
    <property type="entry name" value="TETRAACYLDISACCHARIDE 4'-KINASE-RELATED"/>
    <property type="match status" value="1"/>
</dbReference>
<proteinExistence type="inferred from homology"/>